<accession>A0A9J6FF00</accession>
<name>A0A9J6FF00_HAELO</name>
<keyword evidence="2" id="KW-1185">Reference proteome</keyword>
<dbReference type="InterPro" id="IPR032675">
    <property type="entry name" value="LRR_dom_sf"/>
</dbReference>
<proteinExistence type="predicted"/>
<evidence type="ECO:0000313" key="1">
    <source>
        <dbReference type="EMBL" id="KAH9364870.1"/>
    </source>
</evidence>
<sequence>MLTHTHAKAFIPHLMSKCGKPVRPAPNKRFCRPCEIKYSYVHSDNDDKFCSKDTGPGLIDLTTLNISSNPIMDFGLARMTVLLRHVTILDVSERKNITNAGVAVLSCFVPKLRNLRINRCTTLTNAVMRNQFSMPFLQVVRLEGVVKITTKGWWLAARSIRV</sequence>
<comment type="caution">
    <text evidence="1">The sequence shown here is derived from an EMBL/GenBank/DDBJ whole genome shotgun (WGS) entry which is preliminary data.</text>
</comment>
<dbReference type="VEuPathDB" id="VectorBase:HLOH_040369"/>
<organism evidence="1 2">
    <name type="scientific">Haemaphysalis longicornis</name>
    <name type="common">Bush tick</name>
    <dbReference type="NCBI Taxonomy" id="44386"/>
    <lineage>
        <taxon>Eukaryota</taxon>
        <taxon>Metazoa</taxon>
        <taxon>Ecdysozoa</taxon>
        <taxon>Arthropoda</taxon>
        <taxon>Chelicerata</taxon>
        <taxon>Arachnida</taxon>
        <taxon>Acari</taxon>
        <taxon>Parasitiformes</taxon>
        <taxon>Ixodida</taxon>
        <taxon>Ixodoidea</taxon>
        <taxon>Ixodidae</taxon>
        <taxon>Haemaphysalinae</taxon>
        <taxon>Haemaphysalis</taxon>
    </lineage>
</organism>
<dbReference type="Gene3D" id="3.80.10.10">
    <property type="entry name" value="Ribonuclease Inhibitor"/>
    <property type="match status" value="1"/>
</dbReference>
<dbReference type="EMBL" id="JABSTR010000003">
    <property type="protein sequence ID" value="KAH9364870.1"/>
    <property type="molecule type" value="Genomic_DNA"/>
</dbReference>
<dbReference type="OrthoDB" id="2585512at2759"/>
<evidence type="ECO:0000313" key="2">
    <source>
        <dbReference type="Proteomes" id="UP000821853"/>
    </source>
</evidence>
<reference evidence="1 2" key="1">
    <citation type="journal article" date="2020" name="Cell">
        <title>Large-Scale Comparative Analyses of Tick Genomes Elucidate Their Genetic Diversity and Vector Capacities.</title>
        <authorList>
            <consortium name="Tick Genome and Microbiome Consortium (TIGMIC)"/>
            <person name="Jia N."/>
            <person name="Wang J."/>
            <person name="Shi W."/>
            <person name="Du L."/>
            <person name="Sun Y."/>
            <person name="Zhan W."/>
            <person name="Jiang J.F."/>
            <person name="Wang Q."/>
            <person name="Zhang B."/>
            <person name="Ji P."/>
            <person name="Bell-Sakyi L."/>
            <person name="Cui X.M."/>
            <person name="Yuan T.T."/>
            <person name="Jiang B.G."/>
            <person name="Yang W.F."/>
            <person name="Lam T.T."/>
            <person name="Chang Q.C."/>
            <person name="Ding S.J."/>
            <person name="Wang X.J."/>
            <person name="Zhu J.G."/>
            <person name="Ruan X.D."/>
            <person name="Zhao L."/>
            <person name="Wei J.T."/>
            <person name="Ye R.Z."/>
            <person name="Que T.C."/>
            <person name="Du C.H."/>
            <person name="Zhou Y.H."/>
            <person name="Cheng J.X."/>
            <person name="Dai P.F."/>
            <person name="Guo W.B."/>
            <person name="Han X.H."/>
            <person name="Huang E.J."/>
            <person name="Li L.F."/>
            <person name="Wei W."/>
            <person name="Gao Y.C."/>
            <person name="Liu J.Z."/>
            <person name="Shao H.Z."/>
            <person name="Wang X."/>
            <person name="Wang C.C."/>
            <person name="Yang T.C."/>
            <person name="Huo Q.B."/>
            <person name="Li W."/>
            <person name="Chen H.Y."/>
            <person name="Chen S.E."/>
            <person name="Zhou L.G."/>
            <person name="Ni X.B."/>
            <person name="Tian J.H."/>
            <person name="Sheng Y."/>
            <person name="Liu T."/>
            <person name="Pan Y.S."/>
            <person name="Xia L.Y."/>
            <person name="Li J."/>
            <person name="Zhao F."/>
            <person name="Cao W.C."/>
        </authorList>
    </citation>
    <scope>NUCLEOTIDE SEQUENCE [LARGE SCALE GENOMIC DNA]</scope>
    <source>
        <strain evidence="1">HaeL-2018</strain>
    </source>
</reference>
<dbReference type="SUPFAM" id="SSF52047">
    <property type="entry name" value="RNI-like"/>
    <property type="match status" value="1"/>
</dbReference>
<gene>
    <name evidence="1" type="ORF">HPB48_022641</name>
</gene>
<dbReference type="AlphaFoldDB" id="A0A9J6FF00"/>
<dbReference type="Proteomes" id="UP000821853">
    <property type="component" value="Unassembled WGS sequence"/>
</dbReference>
<protein>
    <submittedName>
        <fullName evidence="1">Uncharacterized protein</fullName>
    </submittedName>
</protein>